<evidence type="ECO:0000256" key="1">
    <source>
        <dbReference type="ARBA" id="ARBA00004651"/>
    </source>
</evidence>
<feature type="domain" description="ABC transmembrane type-1" evidence="9">
    <location>
        <begin position="28"/>
        <end position="306"/>
    </location>
</feature>
<feature type="domain" description="ABC transporter" evidence="8">
    <location>
        <begin position="339"/>
        <end position="571"/>
    </location>
</feature>
<dbReference type="PANTHER" id="PTHR43394:SF1">
    <property type="entry name" value="ATP-BINDING CASSETTE SUB-FAMILY B MEMBER 10, MITOCHONDRIAL"/>
    <property type="match status" value="1"/>
</dbReference>
<dbReference type="Pfam" id="PF00005">
    <property type="entry name" value="ABC_tran"/>
    <property type="match status" value="1"/>
</dbReference>
<comment type="caution">
    <text evidence="10">The sequence shown here is derived from an EMBL/GenBank/DDBJ whole genome shotgun (WGS) entry which is preliminary data.</text>
</comment>
<evidence type="ECO:0000256" key="3">
    <source>
        <dbReference type="ARBA" id="ARBA00022741"/>
    </source>
</evidence>
<organism evidence="10 11">
    <name type="scientific">Herpetosiphon gulosus</name>
    <dbReference type="NCBI Taxonomy" id="1973496"/>
    <lineage>
        <taxon>Bacteria</taxon>
        <taxon>Bacillati</taxon>
        <taxon>Chloroflexota</taxon>
        <taxon>Chloroflexia</taxon>
        <taxon>Herpetosiphonales</taxon>
        <taxon>Herpetosiphonaceae</taxon>
        <taxon>Herpetosiphon</taxon>
    </lineage>
</organism>
<comment type="subcellular location">
    <subcellularLocation>
        <location evidence="1">Cell membrane</location>
        <topology evidence="1">Multi-pass membrane protein</topology>
    </subcellularLocation>
</comment>
<keyword evidence="11" id="KW-1185">Reference proteome</keyword>
<dbReference type="PROSITE" id="PS50893">
    <property type="entry name" value="ABC_TRANSPORTER_2"/>
    <property type="match status" value="1"/>
</dbReference>
<dbReference type="InterPro" id="IPR027417">
    <property type="entry name" value="P-loop_NTPase"/>
</dbReference>
<dbReference type="Gene3D" id="3.40.50.300">
    <property type="entry name" value="P-loop containing nucleotide triphosphate hydrolases"/>
    <property type="match status" value="1"/>
</dbReference>
<gene>
    <name evidence="10" type="ORF">Hgul01_05092</name>
</gene>
<dbReference type="PANTHER" id="PTHR43394">
    <property type="entry name" value="ATP-DEPENDENT PERMEASE MDL1, MITOCHONDRIAL"/>
    <property type="match status" value="1"/>
</dbReference>
<feature type="transmembrane region" description="Helical" evidence="7">
    <location>
        <begin position="276"/>
        <end position="294"/>
    </location>
</feature>
<accession>A0ABP9X792</accession>
<dbReference type="Proteomes" id="UP001428290">
    <property type="component" value="Unassembled WGS sequence"/>
</dbReference>
<dbReference type="InterPro" id="IPR003439">
    <property type="entry name" value="ABC_transporter-like_ATP-bd"/>
</dbReference>
<evidence type="ECO:0000313" key="11">
    <source>
        <dbReference type="Proteomes" id="UP001428290"/>
    </source>
</evidence>
<protein>
    <submittedName>
        <fullName evidence="10">ABC transporter ATP-binding protein TM_0288</fullName>
    </submittedName>
</protein>
<dbReference type="CDD" id="cd07346">
    <property type="entry name" value="ABC_6TM_exporters"/>
    <property type="match status" value="1"/>
</dbReference>
<dbReference type="Pfam" id="PF00664">
    <property type="entry name" value="ABC_membrane"/>
    <property type="match status" value="1"/>
</dbReference>
<feature type="transmembrane region" description="Helical" evidence="7">
    <location>
        <begin position="60"/>
        <end position="84"/>
    </location>
</feature>
<sequence length="579" mass="63840">MQFPLARYRRLLATYLKPQRGRVLSLGCLVFIGIGLQLLNPQIMRQFLDSALAAQPLEQLTNLALLFMSIAFGQQFLALGAVYLSEQIGWTATNALRADLTAHCLGLDSRFHNQKTPGELIERIDGDVTTLANFFTQFIIQLLGNGLLLLGIIVALALEDWRVAAGLIVCVAAAISLLQKMQRVGVPLWGESRQASAELFGFLEERLAATEDIRSSGARNYVMQQLYRQMLVLYRKTRKAELATAWLYNAGQSMFIIASGLGLGIGIYLYQQQQTTIGGVYIITAYIGLLTTPLEQILRQIQEFQKASASILRIDELRQQQPSIVDGTGPTIPQQALDLRFEQVSFGYSADTPVLQSLSFELPARQILGVLGRTGSGKTSLIRLLLRLYDPHQGTIRLGGIDIRSTSLADLRRSIGFVTQDVQLFHASVRDNLSLFDQTIADHQLLAALEALGLTSWLNSLEHGLDTQIKPNGLSAGQAQLLAFARILLKDPRLIILDEASSRLDPASEAIVERALDRLLVGRTAIIIAHRLATLQRADAILVLDAGIIREFGPRQALLQNPQSQYSQLLQRGLSEVLA</sequence>
<dbReference type="SUPFAM" id="SSF90123">
    <property type="entry name" value="ABC transporter transmembrane region"/>
    <property type="match status" value="1"/>
</dbReference>
<dbReference type="InterPro" id="IPR039421">
    <property type="entry name" value="Type_1_exporter"/>
</dbReference>
<evidence type="ECO:0000256" key="2">
    <source>
        <dbReference type="ARBA" id="ARBA00022692"/>
    </source>
</evidence>
<evidence type="ECO:0000259" key="8">
    <source>
        <dbReference type="PROSITE" id="PS50893"/>
    </source>
</evidence>
<keyword evidence="6 7" id="KW-0472">Membrane</keyword>
<dbReference type="EMBL" id="BAABRU010000040">
    <property type="protein sequence ID" value="GAA5531267.1"/>
    <property type="molecule type" value="Genomic_DNA"/>
</dbReference>
<dbReference type="InterPro" id="IPR011527">
    <property type="entry name" value="ABC1_TM_dom"/>
</dbReference>
<keyword evidence="3" id="KW-0547">Nucleotide-binding</keyword>
<feature type="transmembrane region" description="Helical" evidence="7">
    <location>
        <begin position="245"/>
        <end position="270"/>
    </location>
</feature>
<dbReference type="InterPro" id="IPR017871">
    <property type="entry name" value="ABC_transporter-like_CS"/>
</dbReference>
<dbReference type="RefSeq" id="WP_345724837.1">
    <property type="nucleotide sequence ID" value="NZ_BAABRU010000040.1"/>
</dbReference>
<keyword evidence="5 7" id="KW-1133">Transmembrane helix</keyword>
<dbReference type="PROSITE" id="PS00211">
    <property type="entry name" value="ABC_TRANSPORTER_1"/>
    <property type="match status" value="1"/>
</dbReference>
<dbReference type="SMART" id="SM00382">
    <property type="entry name" value="AAA"/>
    <property type="match status" value="1"/>
</dbReference>
<dbReference type="PROSITE" id="PS50929">
    <property type="entry name" value="ABC_TM1F"/>
    <property type="match status" value="1"/>
</dbReference>
<keyword evidence="2 7" id="KW-0812">Transmembrane</keyword>
<feature type="transmembrane region" description="Helical" evidence="7">
    <location>
        <begin position="161"/>
        <end position="178"/>
    </location>
</feature>
<evidence type="ECO:0000256" key="5">
    <source>
        <dbReference type="ARBA" id="ARBA00022989"/>
    </source>
</evidence>
<evidence type="ECO:0000259" key="9">
    <source>
        <dbReference type="PROSITE" id="PS50929"/>
    </source>
</evidence>
<keyword evidence="4 10" id="KW-0067">ATP-binding</keyword>
<evidence type="ECO:0000256" key="4">
    <source>
        <dbReference type="ARBA" id="ARBA00022840"/>
    </source>
</evidence>
<dbReference type="SUPFAM" id="SSF52540">
    <property type="entry name" value="P-loop containing nucleoside triphosphate hydrolases"/>
    <property type="match status" value="1"/>
</dbReference>
<dbReference type="Gene3D" id="1.20.1560.10">
    <property type="entry name" value="ABC transporter type 1, transmembrane domain"/>
    <property type="match status" value="1"/>
</dbReference>
<evidence type="ECO:0000256" key="7">
    <source>
        <dbReference type="SAM" id="Phobius"/>
    </source>
</evidence>
<feature type="transmembrane region" description="Helical" evidence="7">
    <location>
        <begin position="131"/>
        <end position="155"/>
    </location>
</feature>
<name>A0ABP9X792_9CHLR</name>
<evidence type="ECO:0000313" key="10">
    <source>
        <dbReference type="EMBL" id="GAA5531267.1"/>
    </source>
</evidence>
<feature type="transmembrane region" description="Helical" evidence="7">
    <location>
        <begin position="21"/>
        <end position="40"/>
    </location>
</feature>
<evidence type="ECO:0000256" key="6">
    <source>
        <dbReference type="ARBA" id="ARBA00023136"/>
    </source>
</evidence>
<dbReference type="InterPro" id="IPR036640">
    <property type="entry name" value="ABC1_TM_sf"/>
</dbReference>
<dbReference type="GO" id="GO:0005524">
    <property type="term" value="F:ATP binding"/>
    <property type="evidence" value="ECO:0007669"/>
    <property type="project" value="UniProtKB-KW"/>
</dbReference>
<dbReference type="InterPro" id="IPR003593">
    <property type="entry name" value="AAA+_ATPase"/>
</dbReference>
<reference evidence="10 11" key="1">
    <citation type="submission" date="2024-02" db="EMBL/GenBank/DDBJ databases">
        <title>Herpetosiphon gulosus NBRC 112829.</title>
        <authorList>
            <person name="Ichikawa N."/>
            <person name="Katano-Makiyama Y."/>
            <person name="Hidaka K."/>
        </authorList>
    </citation>
    <scope>NUCLEOTIDE SEQUENCE [LARGE SCALE GENOMIC DNA]</scope>
    <source>
        <strain evidence="10 11">NBRC 112829</strain>
    </source>
</reference>
<proteinExistence type="predicted"/>